<keyword evidence="1" id="KW-0808">Transferase</keyword>
<dbReference type="GO" id="GO:0016740">
    <property type="term" value="F:transferase activity"/>
    <property type="evidence" value="ECO:0007669"/>
    <property type="project" value="UniProtKB-KW"/>
</dbReference>
<evidence type="ECO:0000313" key="2">
    <source>
        <dbReference type="Proteomes" id="UP000252582"/>
    </source>
</evidence>
<protein>
    <submittedName>
        <fullName evidence="1">Nucleotidyltransferase AbiEii toxin of type IV toxin-antitoxin system</fullName>
    </submittedName>
</protein>
<reference evidence="1 2" key="1">
    <citation type="submission" date="2018-07" db="EMBL/GenBank/DDBJ databases">
        <title>Genomic Encyclopedia of Type Strains, Phase IV (KMG-IV): sequencing the most valuable type-strain genomes for metagenomic binning, comparative biology and taxonomic classification.</title>
        <authorList>
            <person name="Goeker M."/>
        </authorList>
    </citation>
    <scope>NUCLEOTIDE SEQUENCE [LARGE SCALE GENOMIC DNA]</scope>
    <source>
        <strain evidence="1 2">DSM 25528</strain>
    </source>
</reference>
<dbReference type="EMBL" id="QPIX01000008">
    <property type="protein sequence ID" value="RCW22505.1"/>
    <property type="molecule type" value="Genomic_DNA"/>
</dbReference>
<organism evidence="1 2">
    <name type="scientific">Ciceribacter lividus</name>
    <dbReference type="NCBI Taxonomy" id="1197950"/>
    <lineage>
        <taxon>Bacteria</taxon>
        <taxon>Pseudomonadati</taxon>
        <taxon>Pseudomonadota</taxon>
        <taxon>Alphaproteobacteria</taxon>
        <taxon>Hyphomicrobiales</taxon>
        <taxon>Rhizobiaceae</taxon>
        <taxon>Ciceribacter</taxon>
    </lineage>
</organism>
<dbReference type="Proteomes" id="UP000252582">
    <property type="component" value="Unassembled WGS sequence"/>
</dbReference>
<name>A0A6I7HJC2_9HYPH</name>
<keyword evidence="2" id="KW-1185">Reference proteome</keyword>
<evidence type="ECO:0000313" key="1">
    <source>
        <dbReference type="EMBL" id="RCW22505.1"/>
    </source>
</evidence>
<comment type="caution">
    <text evidence="1">The sequence shown here is derived from an EMBL/GenBank/DDBJ whole genome shotgun (WGS) entry which is preliminary data.</text>
</comment>
<dbReference type="Pfam" id="PF08843">
    <property type="entry name" value="AbiEii"/>
    <property type="match status" value="1"/>
</dbReference>
<accession>A0A6I7HJC2</accession>
<sequence>MIDSWSFGGGTALMLQIDHRESFDVDIFVDDPQVLPFLNPWMQGYTLPIWPDGYQSDGTRALKIVFEKIGEIDFICAAGLTVSPMQLAKVRGHNVLLETPAEIIAKKIYYRGSSMQPRDMFDIACVMKVLGGEYVVNALSPFKEECRRALSVARRMDPQFAKTVMMSLLYRERFSDIPKQAQAMATELLEAVCASSDGVTDPRDNSPDEKA</sequence>
<dbReference type="InterPro" id="IPR014942">
    <property type="entry name" value="AbiEii"/>
</dbReference>
<proteinExistence type="predicted"/>
<gene>
    <name evidence="1" type="ORF">DFR48_10827</name>
</gene>
<dbReference type="AlphaFoldDB" id="A0A6I7HJC2"/>